<dbReference type="Proteomes" id="UP000228762">
    <property type="component" value="Unassembled WGS sequence"/>
</dbReference>
<organism evidence="2 3">
    <name type="scientific">Candidatus Roizmanbacteria bacterium CG17_big_fil_post_rev_8_21_14_2_50_39_7</name>
    <dbReference type="NCBI Taxonomy" id="1974858"/>
    <lineage>
        <taxon>Bacteria</taxon>
        <taxon>Candidatus Roizmaniibacteriota</taxon>
    </lineage>
</organism>
<dbReference type="AlphaFoldDB" id="A0A2M7EKY7"/>
<feature type="compositionally biased region" description="Polar residues" evidence="1">
    <location>
        <begin position="37"/>
        <end position="55"/>
    </location>
</feature>
<dbReference type="EMBL" id="PFEV01000027">
    <property type="protein sequence ID" value="PIV71237.1"/>
    <property type="molecule type" value="Genomic_DNA"/>
</dbReference>
<evidence type="ECO:0000256" key="1">
    <source>
        <dbReference type="SAM" id="MobiDB-lite"/>
    </source>
</evidence>
<comment type="caution">
    <text evidence="2">The sequence shown here is derived from an EMBL/GenBank/DDBJ whole genome shotgun (WGS) entry which is preliminary data.</text>
</comment>
<feature type="non-terminal residue" evidence="2">
    <location>
        <position position="1"/>
    </location>
</feature>
<evidence type="ECO:0000313" key="3">
    <source>
        <dbReference type="Proteomes" id="UP000228762"/>
    </source>
</evidence>
<evidence type="ECO:0000313" key="2">
    <source>
        <dbReference type="EMBL" id="PIV71237.1"/>
    </source>
</evidence>
<accession>A0A2M7EKY7</accession>
<feature type="region of interest" description="Disordered" evidence="1">
    <location>
        <begin position="36"/>
        <end position="55"/>
    </location>
</feature>
<proteinExistence type="predicted"/>
<reference evidence="3" key="1">
    <citation type="submission" date="2017-09" db="EMBL/GenBank/DDBJ databases">
        <title>Depth-based differentiation of microbial function through sediment-hosted aquifers and enrichment of novel symbionts in the deep terrestrial subsurface.</title>
        <authorList>
            <person name="Probst A.J."/>
            <person name="Ladd B."/>
            <person name="Jarett J.K."/>
            <person name="Geller-Mcgrath D.E."/>
            <person name="Sieber C.M.K."/>
            <person name="Emerson J.B."/>
            <person name="Anantharaman K."/>
            <person name="Thomas B.C."/>
            <person name="Malmstrom R."/>
            <person name="Stieglmeier M."/>
            <person name="Klingl A."/>
            <person name="Woyke T."/>
            <person name="Ryan C.M."/>
            <person name="Banfield J.F."/>
        </authorList>
    </citation>
    <scope>NUCLEOTIDE SEQUENCE [LARGE SCALE GENOMIC DNA]</scope>
</reference>
<protein>
    <submittedName>
        <fullName evidence="2">Uncharacterized protein</fullName>
    </submittedName>
</protein>
<name>A0A2M7EKY7_9BACT</name>
<gene>
    <name evidence="2" type="ORF">COW57_00625</name>
</gene>
<sequence>IATSDTLKKEDSNKIKVIVDNKKVGGITIVPEARAAESTQDNKPFLPQEQNNNAPTPGGILVTLEQKIGGSYITRQDELTVKRGDQSFTISNQSAPPSNTSLVSPPQLEINANNVIARSSMGLSVDPLSGILTVQTPTGPQKVSIMPDEALGIVVELKALNMKNGAEPSILLVSENGILIYRITGERVEKFLGLFPISIQKQILVAADTGSVVKVELPPLSQFLSFFTF</sequence>